<evidence type="ECO:0000259" key="11">
    <source>
        <dbReference type="PROSITE" id="PS51007"/>
    </source>
</evidence>
<keyword evidence="13" id="KW-1185">Reference proteome</keyword>
<sequence>MIRFLLLVSMLALWAGGAPAQPLLDWTAEEIRTVRQHGPWPPPPARDPSNRVSGTPAGIALGEHLFNDPRLSGDGRMSCATCHQAGREWSDGLAKGKGAVDLDRRTPSLWNIGYLHWFGWDGAGDSLWAQSIRPLLDPREMNGGAARPGELLRSDRALACGYEKAFGEKPGPDDERLLVDTAKALAAFQATLVSPRTPFDDFRDALVAGDRERAARYPLAAQRGLKLFIGEANCNLCHLGPRFTNGEFGDIGIPFFVRPGEVDPGRLGGLARLAASPFNLLGKYNDDATGASTRRTRHVQRQHSNFGEFRVPGLRQVGRGGPYMHNGSVPTLEDVVKHYSEVSPDRLHSDGTPLVRPLGLTTEQSADLVAFLRSLDADPPPAPAPAPKSLCP</sequence>
<dbReference type="InterPro" id="IPR051395">
    <property type="entry name" value="Cytochrome_c_Peroxidase/MauG"/>
</dbReference>
<feature type="region of interest" description="Disordered" evidence="9">
    <location>
        <begin position="35"/>
        <end position="54"/>
    </location>
</feature>
<evidence type="ECO:0000256" key="2">
    <source>
        <dbReference type="ARBA" id="ARBA00022617"/>
    </source>
</evidence>
<evidence type="ECO:0000256" key="3">
    <source>
        <dbReference type="ARBA" id="ARBA00022723"/>
    </source>
</evidence>
<dbReference type="PROSITE" id="PS51007">
    <property type="entry name" value="CYTC"/>
    <property type="match status" value="2"/>
</dbReference>
<feature type="chain" id="PRO_5047252981" description="Cytochrome c domain-containing protein" evidence="10">
    <location>
        <begin position="21"/>
        <end position="392"/>
    </location>
</feature>
<organism evidence="12 13">
    <name type="scientific">Reyranella aquatilis</name>
    <dbReference type="NCBI Taxonomy" id="2035356"/>
    <lineage>
        <taxon>Bacteria</taxon>
        <taxon>Pseudomonadati</taxon>
        <taxon>Pseudomonadota</taxon>
        <taxon>Alphaproteobacteria</taxon>
        <taxon>Hyphomicrobiales</taxon>
        <taxon>Reyranellaceae</taxon>
        <taxon>Reyranella</taxon>
    </lineage>
</organism>
<dbReference type="InterPro" id="IPR036909">
    <property type="entry name" value="Cyt_c-like_dom_sf"/>
</dbReference>
<protein>
    <recommendedName>
        <fullName evidence="11">Cytochrome c domain-containing protein</fullName>
    </recommendedName>
</protein>
<keyword evidence="2 8" id="KW-0349">Heme</keyword>
<evidence type="ECO:0000256" key="7">
    <source>
        <dbReference type="ARBA" id="ARBA00023004"/>
    </source>
</evidence>
<evidence type="ECO:0000256" key="6">
    <source>
        <dbReference type="ARBA" id="ARBA00023002"/>
    </source>
</evidence>
<keyword evidence="4 10" id="KW-0732">Signal</keyword>
<dbReference type="InterPro" id="IPR026259">
    <property type="entry name" value="MauG/Cytc_peroxidase"/>
</dbReference>
<proteinExistence type="predicted"/>
<evidence type="ECO:0000256" key="10">
    <source>
        <dbReference type="SAM" id="SignalP"/>
    </source>
</evidence>
<comment type="subcellular location">
    <subcellularLocation>
        <location evidence="1">Periplasm</location>
    </subcellularLocation>
</comment>
<comment type="caution">
    <text evidence="12">The sequence shown here is derived from an EMBL/GenBank/DDBJ whole genome shotgun (WGS) entry which is preliminary data.</text>
</comment>
<dbReference type="EMBL" id="JAJISD010000013">
    <property type="protein sequence ID" value="MCC8432142.1"/>
    <property type="molecule type" value="Genomic_DNA"/>
</dbReference>
<evidence type="ECO:0000313" key="13">
    <source>
        <dbReference type="Proteomes" id="UP001198862"/>
    </source>
</evidence>
<name>A0ABS8L1B8_9HYPH</name>
<keyword evidence="7 8" id="KW-0408">Iron</keyword>
<keyword evidence="5" id="KW-0574">Periplasm</keyword>
<dbReference type="InterPro" id="IPR004852">
    <property type="entry name" value="Di-haem_cyt_c_peroxidsae"/>
</dbReference>
<evidence type="ECO:0000313" key="12">
    <source>
        <dbReference type="EMBL" id="MCC8432142.1"/>
    </source>
</evidence>
<dbReference type="SUPFAM" id="SSF46626">
    <property type="entry name" value="Cytochrome c"/>
    <property type="match status" value="2"/>
</dbReference>
<keyword evidence="6" id="KW-0560">Oxidoreductase</keyword>
<reference evidence="12 13" key="1">
    <citation type="submission" date="2021-11" db="EMBL/GenBank/DDBJ databases">
        <authorList>
            <person name="Lee D.-H."/>
            <person name="Kim S.-B."/>
        </authorList>
    </citation>
    <scope>NUCLEOTIDE SEQUENCE [LARGE SCALE GENOMIC DNA]</scope>
    <source>
        <strain evidence="12 13">KCTC 52223</strain>
    </source>
</reference>
<keyword evidence="3 8" id="KW-0479">Metal-binding</keyword>
<evidence type="ECO:0000256" key="5">
    <source>
        <dbReference type="ARBA" id="ARBA00022764"/>
    </source>
</evidence>
<dbReference type="Pfam" id="PF03150">
    <property type="entry name" value="CCP_MauG"/>
    <property type="match status" value="1"/>
</dbReference>
<feature type="signal peptide" evidence="10">
    <location>
        <begin position="1"/>
        <end position="20"/>
    </location>
</feature>
<accession>A0ABS8L1B8</accession>
<dbReference type="PIRSF" id="PIRSF000294">
    <property type="entry name" value="Cytochrome-c_peroxidase"/>
    <property type="match status" value="1"/>
</dbReference>
<feature type="domain" description="Cytochrome c" evidence="11">
    <location>
        <begin position="219"/>
        <end position="376"/>
    </location>
</feature>
<dbReference type="Proteomes" id="UP001198862">
    <property type="component" value="Unassembled WGS sequence"/>
</dbReference>
<evidence type="ECO:0000256" key="4">
    <source>
        <dbReference type="ARBA" id="ARBA00022729"/>
    </source>
</evidence>
<evidence type="ECO:0000256" key="1">
    <source>
        <dbReference type="ARBA" id="ARBA00004418"/>
    </source>
</evidence>
<evidence type="ECO:0000256" key="9">
    <source>
        <dbReference type="SAM" id="MobiDB-lite"/>
    </source>
</evidence>
<dbReference type="RefSeq" id="WP_230553564.1">
    <property type="nucleotide sequence ID" value="NZ_JAJISD010000013.1"/>
</dbReference>
<gene>
    <name evidence="12" type="ORF">LJ725_24470</name>
</gene>
<feature type="domain" description="Cytochrome c" evidence="11">
    <location>
        <begin position="57"/>
        <end position="186"/>
    </location>
</feature>
<evidence type="ECO:0000256" key="8">
    <source>
        <dbReference type="PROSITE-ProRule" id="PRU00433"/>
    </source>
</evidence>
<dbReference type="InterPro" id="IPR009056">
    <property type="entry name" value="Cyt_c-like_dom"/>
</dbReference>
<dbReference type="PANTHER" id="PTHR30600">
    <property type="entry name" value="CYTOCHROME C PEROXIDASE-RELATED"/>
    <property type="match status" value="1"/>
</dbReference>
<dbReference type="Gene3D" id="1.10.760.10">
    <property type="entry name" value="Cytochrome c-like domain"/>
    <property type="match status" value="2"/>
</dbReference>